<evidence type="ECO:0000313" key="2">
    <source>
        <dbReference type="Proteomes" id="UP000005435"/>
    </source>
</evidence>
<proteinExistence type="predicted"/>
<name>G8LWH8_ACECE</name>
<sequence>MPNGMHSHRFMGRTTFNDGHVHGYSGMTSLNPNIPGHMHYITGETTFEDGHIHRYSLQTGPSIPVYGGIYTIIRLQHLLMTVMFTICTDIQVYTINNLA</sequence>
<protein>
    <recommendedName>
        <fullName evidence="3">YmaF family protein</fullName>
    </recommendedName>
</protein>
<dbReference type="Pfam" id="PF12788">
    <property type="entry name" value="YmaF"/>
    <property type="match status" value="1"/>
</dbReference>
<dbReference type="Proteomes" id="UP000005435">
    <property type="component" value="Chromosome"/>
</dbReference>
<dbReference type="HOGENOM" id="CLU_2315308_0_0_9"/>
<gene>
    <name evidence="1" type="ordered locus">Clocl_0926</name>
</gene>
<dbReference type="KEGG" id="ccl:Clocl_0926"/>
<keyword evidence="2" id="KW-1185">Reference proteome</keyword>
<reference evidence="2" key="1">
    <citation type="submission" date="2011-12" db="EMBL/GenBank/DDBJ databases">
        <title>Complete sequence of Clostridium clariflavum DSM 19732.</title>
        <authorList>
            <consortium name="US DOE Joint Genome Institute"/>
            <person name="Lucas S."/>
            <person name="Han J."/>
            <person name="Lapidus A."/>
            <person name="Cheng J.-F."/>
            <person name="Goodwin L."/>
            <person name="Pitluck S."/>
            <person name="Peters L."/>
            <person name="Teshima H."/>
            <person name="Detter J.C."/>
            <person name="Han C."/>
            <person name="Tapia R."/>
            <person name="Land M."/>
            <person name="Hauser L."/>
            <person name="Kyrpides N."/>
            <person name="Ivanova N."/>
            <person name="Pagani I."/>
            <person name="Kitzmiller T."/>
            <person name="Lynd L."/>
            <person name="Izquierdo J."/>
            <person name="Woyke T."/>
        </authorList>
    </citation>
    <scope>NUCLEOTIDE SEQUENCE [LARGE SCALE GENOMIC DNA]</scope>
    <source>
        <strain evidence="2">DSM 19732 / NBRC 101661 / EBR45</strain>
    </source>
</reference>
<dbReference type="InterPro" id="IPR024307">
    <property type="entry name" value="YmaF"/>
</dbReference>
<dbReference type="AlphaFoldDB" id="G8LWH8"/>
<accession>G8LWH8</accession>
<reference evidence="1 2" key="2">
    <citation type="journal article" date="2012" name="Stand. Genomic Sci.">
        <title>Complete Genome Sequence of Clostridium clariflavum DSM 19732.</title>
        <authorList>
            <person name="Izquierdo J.A."/>
            <person name="Goodwin L."/>
            <person name="Davenport K.W."/>
            <person name="Teshima H."/>
            <person name="Bruce D."/>
            <person name="Detter C."/>
            <person name="Tapia R."/>
            <person name="Han S."/>
            <person name="Land M."/>
            <person name="Hauser L."/>
            <person name="Jeffries C.D."/>
            <person name="Han J."/>
            <person name="Pitluck S."/>
            <person name="Nolan M."/>
            <person name="Chen A."/>
            <person name="Huntemann M."/>
            <person name="Mavromatis K."/>
            <person name="Mikhailova N."/>
            <person name="Liolios K."/>
            <person name="Woyke T."/>
            <person name="Lynd L.R."/>
        </authorList>
    </citation>
    <scope>NUCLEOTIDE SEQUENCE [LARGE SCALE GENOMIC DNA]</scope>
    <source>
        <strain evidence="2">DSM 19732 / NBRC 101661 / EBR45</strain>
    </source>
</reference>
<dbReference type="RefSeq" id="WP_014254223.1">
    <property type="nucleotide sequence ID" value="NC_016627.1"/>
</dbReference>
<dbReference type="eggNOG" id="ENOG5031BSW">
    <property type="taxonomic scope" value="Bacteria"/>
</dbReference>
<organism evidence="1 2">
    <name type="scientific">Acetivibrio clariflavus (strain DSM 19732 / NBRC 101661 / EBR45)</name>
    <name type="common">Clostridium clariflavum</name>
    <dbReference type="NCBI Taxonomy" id="720554"/>
    <lineage>
        <taxon>Bacteria</taxon>
        <taxon>Bacillati</taxon>
        <taxon>Bacillota</taxon>
        <taxon>Clostridia</taxon>
        <taxon>Eubacteriales</taxon>
        <taxon>Oscillospiraceae</taxon>
        <taxon>Acetivibrio</taxon>
    </lineage>
</organism>
<evidence type="ECO:0000313" key="1">
    <source>
        <dbReference type="EMBL" id="AEV67604.1"/>
    </source>
</evidence>
<dbReference type="EMBL" id="CP003065">
    <property type="protein sequence ID" value="AEV67604.1"/>
    <property type="molecule type" value="Genomic_DNA"/>
</dbReference>
<evidence type="ECO:0008006" key="3">
    <source>
        <dbReference type="Google" id="ProtNLM"/>
    </source>
</evidence>